<dbReference type="InterPro" id="IPR009003">
    <property type="entry name" value="Peptidase_S1_PA"/>
</dbReference>
<reference evidence="5" key="1">
    <citation type="submission" date="2022-03" db="EMBL/GenBank/DDBJ databases">
        <authorList>
            <person name="Martin C."/>
        </authorList>
    </citation>
    <scope>NUCLEOTIDE SEQUENCE</scope>
</reference>
<evidence type="ECO:0000256" key="3">
    <source>
        <dbReference type="ARBA" id="ARBA00022825"/>
    </source>
</evidence>
<dbReference type="GO" id="GO:0006508">
    <property type="term" value="P:proteolysis"/>
    <property type="evidence" value="ECO:0007669"/>
    <property type="project" value="UniProtKB-KW"/>
</dbReference>
<dbReference type="Gene3D" id="2.40.10.10">
    <property type="entry name" value="Trypsin-like serine proteases"/>
    <property type="match status" value="1"/>
</dbReference>
<dbReference type="InterPro" id="IPR043504">
    <property type="entry name" value="Peptidase_S1_PA_chymotrypsin"/>
</dbReference>
<keyword evidence="1" id="KW-0645">Protease</keyword>
<dbReference type="InterPro" id="IPR001314">
    <property type="entry name" value="Peptidase_S1A"/>
</dbReference>
<gene>
    <name evidence="5" type="ORF">OFUS_LOCUS23131</name>
</gene>
<dbReference type="GO" id="GO:0005615">
    <property type="term" value="C:extracellular space"/>
    <property type="evidence" value="ECO:0007669"/>
    <property type="project" value="TreeGrafter"/>
</dbReference>
<dbReference type="PROSITE" id="PS50240">
    <property type="entry name" value="TRYPSIN_DOM"/>
    <property type="match status" value="1"/>
</dbReference>
<dbReference type="EMBL" id="CAIIXF020000011">
    <property type="protein sequence ID" value="CAH1799076.1"/>
    <property type="molecule type" value="Genomic_DNA"/>
</dbReference>
<evidence type="ECO:0000256" key="4">
    <source>
        <dbReference type="ARBA" id="ARBA00023157"/>
    </source>
</evidence>
<dbReference type="PRINTS" id="PR00722">
    <property type="entry name" value="CHYMOTRYPSIN"/>
</dbReference>
<dbReference type="Proteomes" id="UP000749559">
    <property type="component" value="Unassembled WGS sequence"/>
</dbReference>
<feature type="non-terminal residue" evidence="5">
    <location>
        <position position="1"/>
    </location>
</feature>
<feature type="non-terminal residue" evidence="5">
    <location>
        <position position="387"/>
    </location>
</feature>
<evidence type="ECO:0000313" key="5">
    <source>
        <dbReference type="EMBL" id="CAH1799076.1"/>
    </source>
</evidence>
<dbReference type="PANTHER" id="PTHR24264:SF54">
    <property type="entry name" value="PEPTIDASE S1 DOMAIN-CONTAINING PROTEIN"/>
    <property type="match status" value="1"/>
</dbReference>
<organism evidence="5 6">
    <name type="scientific">Owenia fusiformis</name>
    <name type="common">Polychaete worm</name>
    <dbReference type="NCBI Taxonomy" id="6347"/>
    <lineage>
        <taxon>Eukaryota</taxon>
        <taxon>Metazoa</taxon>
        <taxon>Spiralia</taxon>
        <taxon>Lophotrochozoa</taxon>
        <taxon>Annelida</taxon>
        <taxon>Polychaeta</taxon>
        <taxon>Sedentaria</taxon>
        <taxon>Canalipalpata</taxon>
        <taxon>Sabellida</taxon>
        <taxon>Oweniida</taxon>
        <taxon>Oweniidae</taxon>
        <taxon>Owenia</taxon>
    </lineage>
</organism>
<keyword evidence="3" id="KW-0720">Serine protease</keyword>
<dbReference type="CDD" id="cd00190">
    <property type="entry name" value="Tryp_SPc"/>
    <property type="match status" value="1"/>
</dbReference>
<dbReference type="Pfam" id="PF00089">
    <property type="entry name" value="Trypsin"/>
    <property type="match status" value="1"/>
</dbReference>
<evidence type="ECO:0000256" key="1">
    <source>
        <dbReference type="ARBA" id="ARBA00022670"/>
    </source>
</evidence>
<dbReference type="InterPro" id="IPR001254">
    <property type="entry name" value="Trypsin_dom"/>
</dbReference>
<dbReference type="SUPFAM" id="SSF50494">
    <property type="entry name" value="Trypsin-like serine proteases"/>
    <property type="match status" value="1"/>
</dbReference>
<proteinExistence type="predicted"/>
<dbReference type="InterPro" id="IPR018114">
    <property type="entry name" value="TRYPSIN_HIS"/>
</dbReference>
<evidence type="ECO:0000256" key="2">
    <source>
        <dbReference type="ARBA" id="ARBA00022801"/>
    </source>
</evidence>
<keyword evidence="6" id="KW-1185">Reference proteome</keyword>
<comment type="caution">
    <text evidence="5">The sequence shown here is derived from an EMBL/GenBank/DDBJ whole genome shotgun (WGS) entry which is preliminary data.</text>
</comment>
<evidence type="ECO:0000313" key="6">
    <source>
        <dbReference type="Proteomes" id="UP000749559"/>
    </source>
</evidence>
<dbReference type="InterPro" id="IPR050127">
    <property type="entry name" value="Serine_Proteases_S1"/>
</dbReference>
<sequence>YKCRGGHSISCNTLPGPEKYICVTDPSGKNLYSMCCVDSACYDNSGNIHRNSEGEWTELDGCTKCTCESNNIRNCDSTACENKCGEYSEFSPCPVNSCGKKIKIRKCEESQRNTELSMDICLPQPPAQCPQPGIALTEAIPIIPGGNEVSPRFNYRWAVAIYYAGSIRCGGTILSPNHILTAAHCFYMMVEPPYKNSKAWIQRSYEVKTGKHQLSSSEPNEQSKSIKDVFIHEEFDINTFNNDIAIAVLDSPIQFNNHTHPIKLPVHNIFNQRIKKKLRKGLCKVIGWGATDSRDIHNSKSDVLLEAAINLEEYCTLTNPNDTAKVTDKMFCATAINPENVPIRLDACQYDSGGPLMCREGKEWYQYGIVSWGPSDKSCGAQAGVYT</sequence>
<accession>A0A8J1XJQ1</accession>
<dbReference type="AlphaFoldDB" id="A0A8J1XJQ1"/>
<dbReference type="PROSITE" id="PS00134">
    <property type="entry name" value="TRYPSIN_HIS"/>
    <property type="match status" value="1"/>
</dbReference>
<keyword evidence="2" id="KW-0378">Hydrolase</keyword>
<dbReference type="SMART" id="SM00020">
    <property type="entry name" value="Tryp_SPc"/>
    <property type="match status" value="1"/>
</dbReference>
<keyword evidence="4" id="KW-1015">Disulfide bond</keyword>
<name>A0A8J1XJQ1_OWEFU</name>
<dbReference type="FunFam" id="2.40.10.10:FF:000068">
    <property type="entry name" value="transmembrane protease serine 2"/>
    <property type="match status" value="1"/>
</dbReference>
<dbReference type="PANTHER" id="PTHR24264">
    <property type="entry name" value="TRYPSIN-RELATED"/>
    <property type="match status" value="1"/>
</dbReference>
<protein>
    <submittedName>
        <fullName evidence="5">Uncharacterized protein</fullName>
    </submittedName>
</protein>
<dbReference type="GO" id="GO:0004252">
    <property type="term" value="F:serine-type endopeptidase activity"/>
    <property type="evidence" value="ECO:0007669"/>
    <property type="project" value="InterPro"/>
</dbReference>
<dbReference type="OrthoDB" id="6380398at2759"/>